<dbReference type="InterPro" id="IPR039924">
    <property type="entry name" value="ICln/Lot5/Saf5"/>
</dbReference>
<comment type="caution">
    <text evidence="6">The sequence shown here is derived from an EMBL/GenBank/DDBJ whole genome shotgun (WGS) entry which is preliminary data.</text>
</comment>
<feature type="compositionally biased region" description="Acidic residues" evidence="5">
    <location>
        <begin position="178"/>
        <end position="187"/>
    </location>
</feature>
<keyword evidence="7" id="KW-1185">Reference proteome</keyword>
<evidence type="ECO:0000256" key="5">
    <source>
        <dbReference type="SAM" id="MobiDB-lite"/>
    </source>
</evidence>
<accession>A0ABR0KC69</accession>
<organism evidence="6 7">
    <name type="scientific">Lithohypha guttulata</name>
    <dbReference type="NCBI Taxonomy" id="1690604"/>
    <lineage>
        <taxon>Eukaryota</taxon>
        <taxon>Fungi</taxon>
        <taxon>Dikarya</taxon>
        <taxon>Ascomycota</taxon>
        <taxon>Pezizomycotina</taxon>
        <taxon>Eurotiomycetes</taxon>
        <taxon>Chaetothyriomycetidae</taxon>
        <taxon>Chaetothyriales</taxon>
        <taxon>Trichomeriaceae</taxon>
        <taxon>Lithohypha</taxon>
    </lineage>
</organism>
<name>A0ABR0KC69_9EURO</name>
<feature type="region of interest" description="Disordered" evidence="5">
    <location>
        <begin position="63"/>
        <end position="83"/>
    </location>
</feature>
<evidence type="ECO:0000256" key="4">
    <source>
        <dbReference type="ARBA" id="ARBA00023242"/>
    </source>
</evidence>
<dbReference type="EMBL" id="JAVRRG010000045">
    <property type="protein sequence ID" value="KAK5093302.1"/>
    <property type="molecule type" value="Genomic_DNA"/>
</dbReference>
<sequence>MEVLREAPETGSFVPLAEHQSTTPASFYSGPPVLHYYSDRCQVIVLEEEVQNAPALASFVSKATAPAHSNEPQQSDETNGSHAAQKTLDDVDIWVTSDKLLLYSKSHSTGISIPYPTISLHAIQSLPTPTATEPQFQGLYMQLIPSVPDTNDEPPDTVSLTIIPTASAPPPFTAPTANEDDAIESEDNPEQTPVMALFTALSDCSNLHPDPVEDEEEQGSRLMQAGLAISGTSDGTMPPPMPGSGGWITAENMHEFIDEDGNFIQDTDETAETAEDGDGELGPGAGTVRGAPDDGKADNDDDTKWQRTS</sequence>
<feature type="compositionally biased region" description="Polar residues" evidence="5">
    <location>
        <begin position="70"/>
        <end position="83"/>
    </location>
</feature>
<evidence type="ECO:0000256" key="1">
    <source>
        <dbReference type="ARBA" id="ARBA00004123"/>
    </source>
</evidence>
<evidence type="ECO:0000256" key="3">
    <source>
        <dbReference type="ARBA" id="ARBA00022490"/>
    </source>
</evidence>
<evidence type="ECO:0000313" key="7">
    <source>
        <dbReference type="Proteomes" id="UP001345013"/>
    </source>
</evidence>
<protein>
    <recommendedName>
        <fullName evidence="8">Regulator of volume decrease after cellular swelling-domain-containing protein</fullName>
    </recommendedName>
</protein>
<keyword evidence="4" id="KW-0539">Nucleus</keyword>
<evidence type="ECO:0000313" key="6">
    <source>
        <dbReference type="EMBL" id="KAK5093302.1"/>
    </source>
</evidence>
<dbReference type="InterPro" id="IPR011993">
    <property type="entry name" value="PH-like_dom_sf"/>
</dbReference>
<keyword evidence="3" id="KW-0963">Cytoplasm</keyword>
<dbReference type="PANTHER" id="PTHR21399">
    <property type="entry name" value="CHLORIDE CONDUCTANCE REGULATORY PROTEIN ICLN"/>
    <property type="match status" value="1"/>
</dbReference>
<feature type="compositionally biased region" description="Acidic residues" evidence="5">
    <location>
        <begin position="260"/>
        <end position="279"/>
    </location>
</feature>
<evidence type="ECO:0008006" key="8">
    <source>
        <dbReference type="Google" id="ProtNLM"/>
    </source>
</evidence>
<dbReference type="Proteomes" id="UP001345013">
    <property type="component" value="Unassembled WGS sequence"/>
</dbReference>
<proteinExistence type="predicted"/>
<feature type="compositionally biased region" description="Basic and acidic residues" evidence="5">
    <location>
        <begin position="291"/>
        <end position="309"/>
    </location>
</feature>
<dbReference type="Gene3D" id="2.30.29.30">
    <property type="entry name" value="Pleckstrin-homology domain (PH domain)/Phosphotyrosine-binding domain (PTB)"/>
    <property type="match status" value="1"/>
</dbReference>
<gene>
    <name evidence="6" type="ORF">LTR24_004422</name>
</gene>
<comment type="subcellular location">
    <subcellularLocation>
        <location evidence="2">Cytoplasm</location>
    </subcellularLocation>
    <subcellularLocation>
        <location evidence="1">Nucleus</location>
    </subcellularLocation>
</comment>
<feature type="region of interest" description="Disordered" evidence="5">
    <location>
        <begin position="260"/>
        <end position="309"/>
    </location>
</feature>
<dbReference type="PANTHER" id="PTHR21399:SF0">
    <property type="entry name" value="METHYLOSOME SUBUNIT PICLN"/>
    <property type="match status" value="1"/>
</dbReference>
<evidence type="ECO:0000256" key="2">
    <source>
        <dbReference type="ARBA" id="ARBA00004496"/>
    </source>
</evidence>
<feature type="region of interest" description="Disordered" evidence="5">
    <location>
        <begin position="163"/>
        <end position="187"/>
    </location>
</feature>
<dbReference type="Pfam" id="PF03517">
    <property type="entry name" value="Voldacs"/>
    <property type="match status" value="1"/>
</dbReference>
<reference evidence="6 7" key="1">
    <citation type="submission" date="2023-08" db="EMBL/GenBank/DDBJ databases">
        <title>Black Yeasts Isolated from many extreme environments.</title>
        <authorList>
            <person name="Coleine C."/>
            <person name="Stajich J.E."/>
            <person name="Selbmann L."/>
        </authorList>
    </citation>
    <scope>NUCLEOTIDE SEQUENCE [LARGE SCALE GENOMIC DNA]</scope>
    <source>
        <strain evidence="6 7">CCFEE 5885</strain>
    </source>
</reference>